<keyword evidence="3" id="KW-1185">Reference proteome</keyword>
<dbReference type="RefSeq" id="WP_097154421.1">
    <property type="nucleotide sequence ID" value="NZ_OBEL01000003.1"/>
</dbReference>
<dbReference type="AlphaFoldDB" id="A0A285PF59"/>
<dbReference type="Proteomes" id="UP000219439">
    <property type="component" value="Unassembled WGS sequence"/>
</dbReference>
<feature type="coiled-coil region" evidence="1">
    <location>
        <begin position="198"/>
        <end position="229"/>
    </location>
</feature>
<name>A0A285PF59_9HYPH</name>
<evidence type="ECO:0000313" key="2">
    <source>
        <dbReference type="EMBL" id="SNZ20078.1"/>
    </source>
</evidence>
<reference evidence="2 3" key="1">
    <citation type="submission" date="2017-09" db="EMBL/GenBank/DDBJ databases">
        <authorList>
            <person name="Ehlers B."/>
            <person name="Leendertz F.H."/>
        </authorList>
    </citation>
    <scope>NUCLEOTIDE SEQUENCE [LARGE SCALE GENOMIC DNA]</scope>
    <source>
        <strain evidence="2 3">DSM 18289</strain>
    </source>
</reference>
<evidence type="ECO:0000313" key="3">
    <source>
        <dbReference type="Proteomes" id="UP000219439"/>
    </source>
</evidence>
<accession>A0A285PF59</accession>
<proteinExistence type="predicted"/>
<keyword evidence="1" id="KW-0175">Coiled coil</keyword>
<protein>
    <submittedName>
        <fullName evidence="2">Uncharacterized protein</fullName>
    </submittedName>
</protein>
<sequence length="235" mass="25261">MISLTLLCSPLAAEDQAVVLSDDEITKVMQETGFLIQNDHDALFVFEPNGADAFDVTARMLGAEGGKCESFTHPNRGFEATRCIVDGHALDTAFFGALVAGGVTFGDLMEELGLSISAEPSPVDQNVEVTPILFPWNPELNSEFIANKAAIARACYLWEGDRGTQLPPLKRADCGNAKDDAAVVEAKLDGEARILAARFEAEAAKTEAKAEAEAALAEAMRKNEFIRELLTIAEQ</sequence>
<organism evidence="2 3">
    <name type="scientific">Cohaesibacter gelatinilyticus</name>
    <dbReference type="NCBI Taxonomy" id="372072"/>
    <lineage>
        <taxon>Bacteria</taxon>
        <taxon>Pseudomonadati</taxon>
        <taxon>Pseudomonadota</taxon>
        <taxon>Alphaproteobacteria</taxon>
        <taxon>Hyphomicrobiales</taxon>
        <taxon>Cohaesibacteraceae</taxon>
    </lineage>
</organism>
<dbReference type="EMBL" id="OBEL01000003">
    <property type="protein sequence ID" value="SNZ20078.1"/>
    <property type="molecule type" value="Genomic_DNA"/>
</dbReference>
<evidence type="ECO:0000256" key="1">
    <source>
        <dbReference type="SAM" id="Coils"/>
    </source>
</evidence>
<gene>
    <name evidence="2" type="ORF">SAMN06265368_3177</name>
</gene>